<sequence length="198" mass="21547">MRTTFLLPAISQLQLFSTDALAQPQDPRALALDNQSMQYTLRTFDMRNSNIAQSPPETIDCCPLGSKHSNGQCVPDDGRHCQMCRPGYLVDLEGNCILDPFMRSPADVPDLCLPGYVPDEGGCTLVRSTVSEDDEDGGCTLGPEYNLSGVPDDECLCLPGYILGDGSTLDKESNAPDYTNCSPGYFFDGRECVEMSPK</sequence>
<reference evidence="2 3" key="1">
    <citation type="submission" date="2019-04" db="EMBL/GenBank/DDBJ databases">
        <title>Friends and foes A comparative genomics study of 23 Aspergillus species from section Flavi.</title>
        <authorList>
            <consortium name="DOE Joint Genome Institute"/>
            <person name="Kjaerbolling I."/>
            <person name="Vesth T."/>
            <person name="Frisvad J.C."/>
            <person name="Nybo J.L."/>
            <person name="Theobald S."/>
            <person name="Kildgaard S."/>
            <person name="Isbrandt T."/>
            <person name="Kuo A."/>
            <person name="Sato A."/>
            <person name="Lyhne E.K."/>
            <person name="Kogle M.E."/>
            <person name="Wiebenga A."/>
            <person name="Kun R.S."/>
            <person name="Lubbers R.J."/>
            <person name="Makela M.R."/>
            <person name="Barry K."/>
            <person name="Chovatia M."/>
            <person name="Clum A."/>
            <person name="Daum C."/>
            <person name="Haridas S."/>
            <person name="He G."/>
            <person name="LaButti K."/>
            <person name="Lipzen A."/>
            <person name="Mondo S."/>
            <person name="Riley R."/>
            <person name="Salamov A."/>
            <person name="Simmons B.A."/>
            <person name="Magnuson J.K."/>
            <person name="Henrissat B."/>
            <person name="Mortensen U.H."/>
            <person name="Larsen T.O."/>
            <person name="Devries R.P."/>
            <person name="Grigoriev I.V."/>
            <person name="Machida M."/>
            <person name="Baker S.E."/>
            <person name="Andersen M.R."/>
        </authorList>
    </citation>
    <scope>NUCLEOTIDE SEQUENCE [LARGE SCALE GENOMIC DNA]</scope>
    <source>
        <strain evidence="2 3">IBT 18842</strain>
    </source>
</reference>
<dbReference type="InterPro" id="IPR009030">
    <property type="entry name" value="Growth_fac_rcpt_cys_sf"/>
</dbReference>
<accession>A0A5N6U0M7</accession>
<dbReference type="EMBL" id="ML742058">
    <property type="protein sequence ID" value="KAE8152114.1"/>
    <property type="molecule type" value="Genomic_DNA"/>
</dbReference>
<feature type="signal peptide" evidence="1">
    <location>
        <begin position="1"/>
        <end position="22"/>
    </location>
</feature>
<dbReference type="Proteomes" id="UP000325780">
    <property type="component" value="Unassembled WGS sequence"/>
</dbReference>
<protein>
    <submittedName>
        <fullName evidence="2">Uncharacterized protein</fullName>
    </submittedName>
</protein>
<dbReference type="SUPFAM" id="SSF57184">
    <property type="entry name" value="Growth factor receptor domain"/>
    <property type="match status" value="1"/>
</dbReference>
<feature type="chain" id="PRO_5024984596" evidence="1">
    <location>
        <begin position="23"/>
        <end position="198"/>
    </location>
</feature>
<keyword evidence="3" id="KW-1185">Reference proteome</keyword>
<gene>
    <name evidence="2" type="ORF">BDV25DRAFT_138161</name>
</gene>
<evidence type="ECO:0000313" key="2">
    <source>
        <dbReference type="EMBL" id="KAE8152114.1"/>
    </source>
</evidence>
<dbReference type="AlphaFoldDB" id="A0A5N6U0M7"/>
<evidence type="ECO:0000256" key="1">
    <source>
        <dbReference type="SAM" id="SignalP"/>
    </source>
</evidence>
<keyword evidence="1" id="KW-0732">Signal</keyword>
<name>A0A5N6U0M7_ASPAV</name>
<proteinExistence type="predicted"/>
<evidence type="ECO:0000313" key="3">
    <source>
        <dbReference type="Proteomes" id="UP000325780"/>
    </source>
</evidence>
<organism evidence="2 3">
    <name type="scientific">Aspergillus avenaceus</name>
    <dbReference type="NCBI Taxonomy" id="36643"/>
    <lineage>
        <taxon>Eukaryota</taxon>
        <taxon>Fungi</taxon>
        <taxon>Dikarya</taxon>
        <taxon>Ascomycota</taxon>
        <taxon>Pezizomycotina</taxon>
        <taxon>Eurotiomycetes</taxon>
        <taxon>Eurotiomycetidae</taxon>
        <taxon>Eurotiales</taxon>
        <taxon>Aspergillaceae</taxon>
        <taxon>Aspergillus</taxon>
        <taxon>Aspergillus subgen. Circumdati</taxon>
    </lineage>
</organism>